<gene>
    <name evidence="8" type="ordered locus">SL003B_2957</name>
</gene>
<evidence type="ECO:0000256" key="5">
    <source>
        <dbReference type="ARBA" id="ARBA00022989"/>
    </source>
</evidence>
<reference evidence="8 9" key="1">
    <citation type="journal article" date="2011" name="J. Bacteriol.">
        <title>Complete genome sequence of Polymorphum gilvum SL003B-26A1T, a crude oil-degrading bacterium from oil-polluted saline soil.</title>
        <authorList>
            <person name="Li S.G."/>
            <person name="Tang Y.Q."/>
            <person name="Nie Y."/>
            <person name="Cai M."/>
            <person name="Wu X.L."/>
        </authorList>
    </citation>
    <scope>NUCLEOTIDE SEQUENCE [LARGE SCALE GENOMIC DNA]</scope>
    <source>
        <strain evidence="9">LMG 25793 / CGMCC 1.9160 / SL003B-26A1</strain>
    </source>
</reference>
<dbReference type="KEGG" id="pgv:SL003B_2957"/>
<dbReference type="RefSeq" id="WP_013653693.1">
    <property type="nucleotide sequence ID" value="NC_015259.1"/>
</dbReference>
<dbReference type="HOGENOM" id="CLU_086615_3_2_5"/>
<dbReference type="PANTHER" id="PTHR34584">
    <property type="entry name" value="NA(+)/H(+) ANTIPORTER SUBUNIT E1"/>
    <property type="match status" value="1"/>
</dbReference>
<dbReference type="PANTHER" id="PTHR34584:SF1">
    <property type="entry name" value="NA(+)_H(+) ANTIPORTER SUBUNIT E1"/>
    <property type="match status" value="1"/>
</dbReference>
<evidence type="ECO:0000256" key="3">
    <source>
        <dbReference type="ARBA" id="ARBA00022475"/>
    </source>
</evidence>
<evidence type="ECO:0000313" key="9">
    <source>
        <dbReference type="Proteomes" id="UP000008130"/>
    </source>
</evidence>
<feature type="transmembrane region" description="Helical" evidence="7">
    <location>
        <begin position="57"/>
        <end position="76"/>
    </location>
</feature>
<name>F2IV49_POLGS</name>
<keyword evidence="4 7" id="KW-0812">Transmembrane</keyword>
<accession>F2IV49</accession>
<keyword evidence="5 7" id="KW-1133">Transmembrane helix</keyword>
<sequence length="158" mass="17466">MIGLFLVNILMALAWAAVSGSFSAVNLLFGFLLSTAVLYLIREQINTGGYFTRSGKVVSLAVMFVYELVLSAWRVARIVTRPKIVLQPGIIAYPLTVDRDFEITLLANLITLTPGTLSVDVSDDRKTLYVHCIDVPDPEGTIADIKNGFERKILEAFR</sequence>
<evidence type="ECO:0000256" key="1">
    <source>
        <dbReference type="ARBA" id="ARBA00004651"/>
    </source>
</evidence>
<evidence type="ECO:0000256" key="4">
    <source>
        <dbReference type="ARBA" id="ARBA00022692"/>
    </source>
</evidence>
<dbReference type="GO" id="GO:0005886">
    <property type="term" value="C:plasma membrane"/>
    <property type="evidence" value="ECO:0007669"/>
    <property type="project" value="UniProtKB-SubCell"/>
</dbReference>
<evidence type="ECO:0000313" key="8">
    <source>
        <dbReference type="EMBL" id="ADZ71380.1"/>
    </source>
</evidence>
<comment type="subcellular location">
    <subcellularLocation>
        <location evidence="1">Cell membrane</location>
        <topology evidence="1">Multi-pass membrane protein</topology>
    </subcellularLocation>
</comment>
<keyword evidence="3" id="KW-1003">Cell membrane</keyword>
<dbReference type="OrthoDB" id="9807187at2"/>
<dbReference type="Proteomes" id="UP000008130">
    <property type="component" value="Chromosome"/>
</dbReference>
<dbReference type="GO" id="GO:0008324">
    <property type="term" value="F:monoatomic cation transmembrane transporter activity"/>
    <property type="evidence" value="ECO:0007669"/>
    <property type="project" value="InterPro"/>
</dbReference>
<evidence type="ECO:0000256" key="7">
    <source>
        <dbReference type="SAM" id="Phobius"/>
    </source>
</evidence>
<dbReference type="NCBIfam" id="NF006519">
    <property type="entry name" value="PRK08965.1-3"/>
    <property type="match status" value="1"/>
</dbReference>
<protein>
    <submittedName>
        <fullName evidence="8">Na+/H+ antiporter</fullName>
    </submittedName>
</protein>
<dbReference type="InterPro" id="IPR002758">
    <property type="entry name" value="Cation_antiport_E"/>
</dbReference>
<evidence type="ECO:0000256" key="2">
    <source>
        <dbReference type="ARBA" id="ARBA00006228"/>
    </source>
</evidence>
<dbReference type="PATRIC" id="fig|991905.3.peg.3037"/>
<feature type="transmembrane region" description="Helical" evidence="7">
    <location>
        <begin position="26"/>
        <end position="45"/>
    </location>
</feature>
<evidence type="ECO:0000256" key="6">
    <source>
        <dbReference type="ARBA" id="ARBA00023136"/>
    </source>
</evidence>
<dbReference type="AlphaFoldDB" id="F2IV49"/>
<dbReference type="PIRSF" id="PIRSF019239">
    <property type="entry name" value="MrpE"/>
    <property type="match status" value="1"/>
</dbReference>
<dbReference type="eggNOG" id="COG1863">
    <property type="taxonomic scope" value="Bacteria"/>
</dbReference>
<dbReference type="STRING" id="991905.SL003B_2957"/>
<dbReference type="EMBL" id="CP002568">
    <property type="protein sequence ID" value="ADZ71380.1"/>
    <property type="molecule type" value="Genomic_DNA"/>
</dbReference>
<dbReference type="Pfam" id="PF01899">
    <property type="entry name" value="MNHE"/>
    <property type="match status" value="1"/>
</dbReference>
<organism evidence="8 9">
    <name type="scientific">Polymorphum gilvum (strain LMG 25793 / CGMCC 1.9160 / SL003B-26A1)</name>
    <dbReference type="NCBI Taxonomy" id="991905"/>
    <lineage>
        <taxon>Bacteria</taxon>
        <taxon>Pseudomonadati</taxon>
        <taxon>Pseudomonadota</taxon>
        <taxon>Alphaproteobacteria</taxon>
        <taxon>Rhodobacterales</taxon>
        <taxon>Paracoccaceae</taxon>
        <taxon>Polymorphum</taxon>
    </lineage>
</organism>
<comment type="similarity">
    <text evidence="2">Belongs to the CPA3 antiporters (TC 2.A.63) subunit E family.</text>
</comment>
<keyword evidence="6 7" id="KW-0472">Membrane</keyword>
<keyword evidence="9" id="KW-1185">Reference proteome</keyword>
<proteinExistence type="inferred from homology"/>